<dbReference type="GO" id="GO:0009279">
    <property type="term" value="C:cell outer membrane"/>
    <property type="evidence" value="ECO:0007669"/>
    <property type="project" value="UniProtKB-SubCell"/>
</dbReference>
<dbReference type="NCBIfam" id="TIGR01844">
    <property type="entry name" value="type_I_sec_TolC"/>
    <property type="match status" value="1"/>
</dbReference>
<dbReference type="InterPro" id="IPR003423">
    <property type="entry name" value="OMP_efflux"/>
</dbReference>
<keyword evidence="4" id="KW-1134">Transmembrane beta strand</keyword>
<feature type="coiled-coil region" evidence="8">
    <location>
        <begin position="143"/>
        <end position="170"/>
    </location>
</feature>
<evidence type="ECO:0000256" key="7">
    <source>
        <dbReference type="ARBA" id="ARBA00023237"/>
    </source>
</evidence>
<keyword evidence="9" id="KW-0732">Signal</keyword>
<keyword evidence="5" id="KW-0812">Transmembrane</keyword>
<evidence type="ECO:0000256" key="9">
    <source>
        <dbReference type="SAM" id="SignalP"/>
    </source>
</evidence>
<feature type="chain" id="PRO_5015658871" evidence="9">
    <location>
        <begin position="24"/>
        <end position="445"/>
    </location>
</feature>
<accession>A0A2S7UVE5</accession>
<dbReference type="Pfam" id="PF02321">
    <property type="entry name" value="OEP"/>
    <property type="match status" value="2"/>
</dbReference>
<keyword evidence="3" id="KW-0813">Transport</keyword>
<dbReference type="InterPro" id="IPR010130">
    <property type="entry name" value="T1SS_OMP_TolC"/>
</dbReference>
<evidence type="ECO:0000256" key="1">
    <source>
        <dbReference type="ARBA" id="ARBA00004442"/>
    </source>
</evidence>
<dbReference type="EMBL" id="MSCH01000003">
    <property type="protein sequence ID" value="PQJ53708.1"/>
    <property type="molecule type" value="Genomic_DNA"/>
</dbReference>
<evidence type="ECO:0000313" key="11">
    <source>
        <dbReference type="Proteomes" id="UP000239007"/>
    </source>
</evidence>
<keyword evidence="6" id="KW-0472">Membrane</keyword>
<keyword evidence="8" id="KW-0175">Coiled coil</keyword>
<proteinExistence type="inferred from homology"/>
<feature type="signal peptide" evidence="9">
    <location>
        <begin position="1"/>
        <end position="23"/>
    </location>
</feature>
<dbReference type="AlphaFoldDB" id="A0A2S7UVE5"/>
<dbReference type="RefSeq" id="WP_105052200.1">
    <property type="nucleotide sequence ID" value="NZ_BMYG01000002.1"/>
</dbReference>
<sequence>MKKSFLSASLLLLISGLSLQVQATNLLEAYKDAVKNDPQTLKAKAQYDVAKASESIAFSSLLPSINFTAGYSNTDYETYSDPTTYDDDVSSLSYGISLSQTIFEMGTWYSLDASEKRALQAQAGFDLSQQALITRVTLAYFNVLKAQDNLEFIQAEKKAIERQLEQTKQRFNVGLTAITDVHEAQANFDSAVAQEIRGKNSIEIAKETLREITGNYYAKFDGLNTSRFEATMPTPLKIQHWVTQSEKNNLELKAKELLVEATKYDIQRAKSGHYPTLKLTASLNNSDDSGTSYGTDYNNPALNTTSVGLNLVVPIYSGGATSAAVKQAQANYVYASQDMEATHRSVVRQVRTSFSDVVALVSTLKALEQSVISAESALKATQAGFEVGTRTIVDVLNSTQSLFNAKRNLANTRYDYILSMLTLKQSSGSLTGSDVEAVNSGLAAN</sequence>
<evidence type="ECO:0000256" key="5">
    <source>
        <dbReference type="ARBA" id="ARBA00022692"/>
    </source>
</evidence>
<protein>
    <submittedName>
        <fullName evidence="10">Outer membrane channel protein TolC</fullName>
    </submittedName>
</protein>
<dbReference type="PANTHER" id="PTHR30026:SF20">
    <property type="entry name" value="OUTER MEMBRANE PROTEIN TOLC"/>
    <property type="match status" value="1"/>
</dbReference>
<comment type="similarity">
    <text evidence="2">Belongs to the outer membrane factor (OMF) (TC 1.B.17) family.</text>
</comment>
<evidence type="ECO:0000313" key="10">
    <source>
        <dbReference type="EMBL" id="PQJ53708.1"/>
    </source>
</evidence>
<dbReference type="OrthoDB" id="9813458at2"/>
<gene>
    <name evidence="10" type="ORF">BTO11_08530</name>
</gene>
<dbReference type="InterPro" id="IPR058622">
    <property type="entry name" value="TolC"/>
</dbReference>
<evidence type="ECO:0000256" key="4">
    <source>
        <dbReference type="ARBA" id="ARBA00022452"/>
    </source>
</evidence>
<dbReference type="Gene3D" id="1.20.1600.10">
    <property type="entry name" value="Outer membrane efflux proteins (OEP)"/>
    <property type="match status" value="1"/>
</dbReference>
<comment type="subcellular location">
    <subcellularLocation>
        <location evidence="1">Cell outer membrane</location>
    </subcellularLocation>
</comment>
<comment type="caution">
    <text evidence="10">The sequence shown here is derived from an EMBL/GenBank/DDBJ whole genome shotgun (WGS) entry which is preliminary data.</text>
</comment>
<dbReference type="GO" id="GO:1990281">
    <property type="term" value="C:efflux pump complex"/>
    <property type="evidence" value="ECO:0007669"/>
    <property type="project" value="TreeGrafter"/>
</dbReference>
<dbReference type="GO" id="GO:0015562">
    <property type="term" value="F:efflux transmembrane transporter activity"/>
    <property type="evidence" value="ECO:0007669"/>
    <property type="project" value="InterPro"/>
</dbReference>
<dbReference type="GO" id="GO:0015288">
    <property type="term" value="F:porin activity"/>
    <property type="evidence" value="ECO:0007669"/>
    <property type="project" value="TreeGrafter"/>
</dbReference>
<dbReference type="NCBIfam" id="NF007002">
    <property type="entry name" value="PRK09465.1"/>
    <property type="match status" value="1"/>
</dbReference>
<dbReference type="InterPro" id="IPR051906">
    <property type="entry name" value="TolC-like"/>
</dbReference>
<keyword evidence="7" id="KW-0998">Cell outer membrane</keyword>
<dbReference type="SUPFAM" id="SSF56954">
    <property type="entry name" value="Outer membrane efflux proteins (OEP)"/>
    <property type="match status" value="1"/>
</dbReference>
<keyword evidence="11" id="KW-1185">Reference proteome</keyword>
<dbReference type="PANTHER" id="PTHR30026">
    <property type="entry name" value="OUTER MEMBRANE PROTEIN TOLC"/>
    <property type="match status" value="1"/>
</dbReference>
<organism evidence="10 11">
    <name type="scientific">Psychrosphaera saromensis</name>
    <dbReference type="NCBI Taxonomy" id="716813"/>
    <lineage>
        <taxon>Bacteria</taxon>
        <taxon>Pseudomonadati</taxon>
        <taxon>Pseudomonadota</taxon>
        <taxon>Gammaproteobacteria</taxon>
        <taxon>Alteromonadales</taxon>
        <taxon>Pseudoalteromonadaceae</taxon>
        <taxon>Psychrosphaera</taxon>
    </lineage>
</organism>
<name>A0A2S7UVE5_9GAMM</name>
<evidence type="ECO:0000256" key="6">
    <source>
        <dbReference type="ARBA" id="ARBA00023136"/>
    </source>
</evidence>
<evidence type="ECO:0000256" key="8">
    <source>
        <dbReference type="SAM" id="Coils"/>
    </source>
</evidence>
<reference evidence="10 11" key="1">
    <citation type="submission" date="2016-12" db="EMBL/GenBank/DDBJ databases">
        <title>Diversity of luminous bacteria.</title>
        <authorList>
            <person name="Yoshizawa S."/>
            <person name="Kogure K."/>
        </authorList>
    </citation>
    <scope>NUCLEOTIDE SEQUENCE [LARGE SCALE GENOMIC DNA]</scope>
    <source>
        <strain evidence="10 11">SA4-48</strain>
    </source>
</reference>
<evidence type="ECO:0000256" key="2">
    <source>
        <dbReference type="ARBA" id="ARBA00007613"/>
    </source>
</evidence>
<evidence type="ECO:0000256" key="3">
    <source>
        <dbReference type="ARBA" id="ARBA00022448"/>
    </source>
</evidence>
<dbReference type="Proteomes" id="UP000239007">
    <property type="component" value="Unassembled WGS sequence"/>
</dbReference>